<evidence type="ECO:0000256" key="4">
    <source>
        <dbReference type="ARBA" id="ARBA00022777"/>
    </source>
</evidence>
<dbReference type="EMBL" id="MHMT01000006">
    <property type="protein sequence ID" value="OGZ33048.1"/>
    <property type="molecule type" value="Genomic_DNA"/>
</dbReference>
<reference evidence="8 9" key="1">
    <citation type="journal article" date="2016" name="Nat. Commun.">
        <title>Thousands of microbial genomes shed light on interconnected biogeochemical processes in an aquifer system.</title>
        <authorList>
            <person name="Anantharaman K."/>
            <person name="Brown C.T."/>
            <person name="Hug L.A."/>
            <person name="Sharon I."/>
            <person name="Castelle C.J."/>
            <person name="Probst A.J."/>
            <person name="Thomas B.C."/>
            <person name="Singh A."/>
            <person name="Wilkins M.J."/>
            <person name="Karaoz U."/>
            <person name="Brodie E.L."/>
            <person name="Williams K.H."/>
            <person name="Hubbard S.S."/>
            <person name="Banfield J.F."/>
        </authorList>
    </citation>
    <scope>NUCLEOTIDE SEQUENCE [LARGE SCALE GENOMIC DNA]</scope>
</reference>
<dbReference type="InterPro" id="IPR027417">
    <property type="entry name" value="P-loop_NTPase"/>
</dbReference>
<comment type="function">
    <text evidence="5">Catalyzes the reversible transfer of the terminal phosphate group between ATP and AMP. Plays an important role in cellular energy homeostasis and in adenine nucleotide metabolism.</text>
</comment>
<evidence type="ECO:0000256" key="2">
    <source>
        <dbReference type="ARBA" id="ARBA00022727"/>
    </source>
</evidence>
<evidence type="ECO:0000256" key="3">
    <source>
        <dbReference type="ARBA" id="ARBA00022741"/>
    </source>
</evidence>
<evidence type="ECO:0000256" key="5">
    <source>
        <dbReference type="HAMAP-Rule" id="MF_00235"/>
    </source>
</evidence>
<comment type="catalytic activity">
    <reaction evidence="5 7">
        <text>AMP + ATP = 2 ADP</text>
        <dbReference type="Rhea" id="RHEA:12973"/>
        <dbReference type="ChEBI" id="CHEBI:30616"/>
        <dbReference type="ChEBI" id="CHEBI:456215"/>
        <dbReference type="ChEBI" id="CHEBI:456216"/>
        <dbReference type="EC" id="2.7.4.3"/>
    </reaction>
</comment>
<dbReference type="InterPro" id="IPR000850">
    <property type="entry name" value="Adenylat/UMP-CMP_kin"/>
</dbReference>
<keyword evidence="3 5" id="KW-0547">Nucleotide-binding</keyword>
<comment type="similarity">
    <text evidence="5 6">Belongs to the adenylate kinase family.</text>
</comment>
<evidence type="ECO:0000256" key="7">
    <source>
        <dbReference type="RuleBase" id="RU003331"/>
    </source>
</evidence>
<dbReference type="SUPFAM" id="SSF52540">
    <property type="entry name" value="P-loop containing nucleoside triphosphate hydrolases"/>
    <property type="match status" value="1"/>
</dbReference>
<dbReference type="GO" id="GO:0044209">
    <property type="term" value="P:AMP salvage"/>
    <property type="evidence" value="ECO:0007669"/>
    <property type="project" value="UniProtKB-UniRule"/>
</dbReference>
<protein>
    <recommendedName>
        <fullName evidence="5 7">Adenylate kinase</fullName>
        <shortName evidence="5">AK</shortName>
        <ecNumber evidence="5 7">2.7.4.3</ecNumber>
    </recommendedName>
    <alternativeName>
        <fullName evidence="5">ATP-AMP transphosphorylase</fullName>
    </alternativeName>
    <alternativeName>
        <fullName evidence="5">ATP:AMP phosphotransferase</fullName>
    </alternativeName>
    <alternativeName>
        <fullName evidence="5">Adenylate monophosphate kinase</fullName>
    </alternativeName>
</protein>
<comment type="caution">
    <text evidence="8">The sequence shown here is derived from an EMBL/GenBank/DDBJ whole genome shotgun (WGS) entry which is preliminary data.</text>
</comment>
<keyword evidence="5" id="KW-0963">Cytoplasm</keyword>
<comment type="domain">
    <text evidence="5">Consists of three domains, a large central CORE domain and two small peripheral domains, NMPbind and LID, which undergo movements during catalysis. The LID domain closes over the site of phosphoryl transfer upon ATP binding. Assembling and dissambling the active center during each catalytic cycle provides an effective means to prevent ATP hydrolysis.</text>
</comment>
<dbReference type="CDD" id="cd01428">
    <property type="entry name" value="ADK"/>
    <property type="match status" value="1"/>
</dbReference>
<dbReference type="HAMAP" id="MF_00235">
    <property type="entry name" value="Adenylate_kinase_Adk"/>
    <property type="match status" value="1"/>
</dbReference>
<evidence type="ECO:0000313" key="9">
    <source>
        <dbReference type="Proteomes" id="UP000177810"/>
    </source>
</evidence>
<sequence length="201" mass="23192">MKDSKNLNFIIIGPPGSGKGTQAKLLLKKFRSLHYVYPGEIFRKLFKANTDAGNRMKKIGESGGLQPEDLATTLWMYKISFNVKEKQGFLLDGSPRKIKEAESLYNFLKFLNRVKTTILFVLSISEKESYKRLVKRVDAVTGKEIKRADDDRKKINLRWNLYKKETIPAINYMKKRGCKVVKINGEQSIEKVFKDILRAIK</sequence>
<dbReference type="UniPathway" id="UPA00588">
    <property type="reaction ID" value="UER00649"/>
</dbReference>
<feature type="binding site" evidence="5">
    <location>
        <position position="136"/>
    </location>
    <ligand>
        <name>ATP</name>
        <dbReference type="ChEBI" id="CHEBI:30616"/>
    </ligand>
</feature>
<organism evidence="8 9">
    <name type="scientific">Candidatus Portnoybacteria bacterium RBG_13_40_8</name>
    <dbReference type="NCBI Taxonomy" id="1801990"/>
    <lineage>
        <taxon>Bacteria</taxon>
        <taxon>Candidatus Portnoyibacteriota</taxon>
    </lineage>
</organism>
<feature type="region of interest" description="NMP" evidence="5">
    <location>
        <begin position="37"/>
        <end position="66"/>
    </location>
</feature>
<gene>
    <name evidence="5" type="primary">adk</name>
    <name evidence="8" type="ORF">A2V69_03840</name>
</gene>
<feature type="binding site" evidence="5">
    <location>
        <position position="147"/>
    </location>
    <ligand>
        <name>AMP</name>
        <dbReference type="ChEBI" id="CHEBI:456215"/>
    </ligand>
</feature>
<feature type="binding site" evidence="5">
    <location>
        <position position="158"/>
    </location>
    <ligand>
        <name>AMP</name>
        <dbReference type="ChEBI" id="CHEBI:456215"/>
    </ligand>
</feature>
<keyword evidence="1 5" id="KW-0808">Transferase</keyword>
<dbReference type="PRINTS" id="PR00094">
    <property type="entry name" value="ADENYLTKNASE"/>
</dbReference>
<dbReference type="STRING" id="1801990.A2V69_03840"/>
<dbReference type="EC" id="2.7.4.3" evidence="5 7"/>
<keyword evidence="4 5" id="KW-0418">Kinase</keyword>
<proteinExistence type="inferred from homology"/>
<dbReference type="AlphaFoldDB" id="A0A1G2F638"/>
<comment type="caution">
    <text evidence="5">Lacks conserved residue(s) required for the propagation of feature annotation.</text>
</comment>
<dbReference type="GO" id="GO:0004017">
    <property type="term" value="F:AMP kinase activity"/>
    <property type="evidence" value="ECO:0007669"/>
    <property type="project" value="UniProtKB-UniRule"/>
</dbReference>
<dbReference type="GO" id="GO:0005524">
    <property type="term" value="F:ATP binding"/>
    <property type="evidence" value="ECO:0007669"/>
    <property type="project" value="UniProtKB-UniRule"/>
</dbReference>
<evidence type="ECO:0000256" key="1">
    <source>
        <dbReference type="ARBA" id="ARBA00022679"/>
    </source>
</evidence>
<evidence type="ECO:0000256" key="6">
    <source>
        <dbReference type="RuleBase" id="RU003330"/>
    </source>
</evidence>
<name>A0A1G2F638_9BACT</name>
<feature type="binding site" evidence="5">
    <location>
        <position position="43"/>
    </location>
    <ligand>
        <name>AMP</name>
        <dbReference type="ChEBI" id="CHEBI:456215"/>
    </ligand>
</feature>
<accession>A0A1G2F638</accession>
<dbReference type="Proteomes" id="UP000177810">
    <property type="component" value="Unassembled WGS sequence"/>
</dbReference>
<dbReference type="Pfam" id="PF00406">
    <property type="entry name" value="ADK"/>
    <property type="match status" value="1"/>
</dbReference>
<dbReference type="PANTHER" id="PTHR23359">
    <property type="entry name" value="NUCLEOTIDE KINASE"/>
    <property type="match status" value="1"/>
</dbReference>
<keyword evidence="5 7" id="KW-0067">ATP-binding</keyword>
<feature type="binding site" evidence="5">
    <location>
        <begin position="16"/>
        <end position="21"/>
    </location>
    <ligand>
        <name>ATP</name>
        <dbReference type="ChEBI" id="CHEBI:30616"/>
    </ligand>
</feature>
<dbReference type="GO" id="GO:0005737">
    <property type="term" value="C:cytoplasm"/>
    <property type="evidence" value="ECO:0007669"/>
    <property type="project" value="UniProtKB-SubCell"/>
</dbReference>
<dbReference type="Gene3D" id="3.40.50.300">
    <property type="entry name" value="P-loop containing nucleotide triphosphate hydrolases"/>
    <property type="match status" value="1"/>
</dbReference>
<comment type="subcellular location">
    <subcellularLocation>
        <location evidence="5 7">Cytoplasm</location>
    </subcellularLocation>
</comment>
<keyword evidence="2 5" id="KW-0545">Nucleotide biosynthesis</keyword>
<evidence type="ECO:0000313" key="8">
    <source>
        <dbReference type="EMBL" id="OGZ33048.1"/>
    </source>
</evidence>
<comment type="subunit">
    <text evidence="5 7">Monomer.</text>
</comment>
<comment type="pathway">
    <text evidence="5">Purine metabolism; AMP biosynthesis via salvage pathway; AMP from ADP: step 1/1.</text>
</comment>
<feature type="binding site" evidence="5">
    <location>
        <position position="187"/>
    </location>
    <ligand>
        <name>ATP</name>
        <dbReference type="ChEBI" id="CHEBI:30616"/>
    </ligand>
</feature>